<keyword evidence="3" id="KW-1185">Reference proteome</keyword>
<dbReference type="AlphaFoldDB" id="A0A078HXA6"/>
<proteinExistence type="predicted"/>
<accession>A0A078HXA6</accession>
<feature type="compositionally biased region" description="Low complexity" evidence="1">
    <location>
        <begin position="137"/>
        <end position="147"/>
    </location>
</feature>
<dbReference type="PaxDb" id="3708-A0A078HXA6"/>
<organism evidence="2 3">
    <name type="scientific">Brassica napus</name>
    <name type="common">Rape</name>
    <dbReference type="NCBI Taxonomy" id="3708"/>
    <lineage>
        <taxon>Eukaryota</taxon>
        <taxon>Viridiplantae</taxon>
        <taxon>Streptophyta</taxon>
        <taxon>Embryophyta</taxon>
        <taxon>Tracheophyta</taxon>
        <taxon>Spermatophyta</taxon>
        <taxon>Magnoliopsida</taxon>
        <taxon>eudicotyledons</taxon>
        <taxon>Gunneridae</taxon>
        <taxon>Pentapetalae</taxon>
        <taxon>rosids</taxon>
        <taxon>malvids</taxon>
        <taxon>Brassicales</taxon>
        <taxon>Brassicaceae</taxon>
        <taxon>Brassiceae</taxon>
        <taxon>Brassica</taxon>
    </lineage>
</organism>
<feature type="compositionally biased region" description="Acidic residues" evidence="1">
    <location>
        <begin position="29"/>
        <end position="41"/>
    </location>
</feature>
<name>A0A078HXA6_BRANA</name>
<feature type="compositionally biased region" description="Basic and acidic residues" evidence="1">
    <location>
        <begin position="113"/>
        <end position="125"/>
    </location>
</feature>
<reference evidence="2 3" key="1">
    <citation type="journal article" date="2014" name="Science">
        <title>Plant genetics. Early allopolyploid evolution in the post-Neolithic Brassica napus oilseed genome.</title>
        <authorList>
            <person name="Chalhoub B."/>
            <person name="Denoeud F."/>
            <person name="Liu S."/>
            <person name="Parkin I.A."/>
            <person name="Tang H."/>
            <person name="Wang X."/>
            <person name="Chiquet J."/>
            <person name="Belcram H."/>
            <person name="Tong C."/>
            <person name="Samans B."/>
            <person name="Correa M."/>
            <person name="Da Silva C."/>
            <person name="Just J."/>
            <person name="Falentin C."/>
            <person name="Koh C.S."/>
            <person name="Le Clainche I."/>
            <person name="Bernard M."/>
            <person name="Bento P."/>
            <person name="Noel B."/>
            <person name="Labadie K."/>
            <person name="Alberti A."/>
            <person name="Charles M."/>
            <person name="Arnaud D."/>
            <person name="Guo H."/>
            <person name="Daviaud C."/>
            <person name="Alamery S."/>
            <person name="Jabbari K."/>
            <person name="Zhao M."/>
            <person name="Edger P.P."/>
            <person name="Chelaifa H."/>
            <person name="Tack D."/>
            <person name="Lassalle G."/>
            <person name="Mestiri I."/>
            <person name="Schnel N."/>
            <person name="Le Paslier M.C."/>
            <person name="Fan G."/>
            <person name="Renault V."/>
            <person name="Bayer P.E."/>
            <person name="Golicz A.A."/>
            <person name="Manoli S."/>
            <person name="Lee T.H."/>
            <person name="Thi V.H."/>
            <person name="Chalabi S."/>
            <person name="Hu Q."/>
            <person name="Fan C."/>
            <person name="Tollenaere R."/>
            <person name="Lu Y."/>
            <person name="Battail C."/>
            <person name="Shen J."/>
            <person name="Sidebottom C.H."/>
            <person name="Wang X."/>
            <person name="Canaguier A."/>
            <person name="Chauveau A."/>
            <person name="Berard A."/>
            <person name="Deniot G."/>
            <person name="Guan M."/>
            <person name="Liu Z."/>
            <person name="Sun F."/>
            <person name="Lim Y.P."/>
            <person name="Lyons E."/>
            <person name="Town C.D."/>
            <person name="Bancroft I."/>
            <person name="Wang X."/>
            <person name="Meng J."/>
            <person name="Ma J."/>
            <person name="Pires J.C."/>
            <person name="King G.J."/>
            <person name="Brunel D."/>
            <person name="Delourme R."/>
            <person name="Renard M."/>
            <person name="Aury J.M."/>
            <person name="Adams K.L."/>
            <person name="Batley J."/>
            <person name="Snowdon R.J."/>
            <person name="Tost J."/>
            <person name="Edwards D."/>
            <person name="Zhou Y."/>
            <person name="Hua W."/>
            <person name="Sharpe A.G."/>
            <person name="Paterson A.H."/>
            <person name="Guan C."/>
            <person name="Wincker P."/>
        </authorList>
    </citation>
    <scope>NUCLEOTIDE SEQUENCE [LARGE SCALE GENOMIC DNA]</scope>
    <source>
        <strain evidence="3">cv. Darmor-bzh</strain>
    </source>
</reference>
<evidence type="ECO:0000313" key="3">
    <source>
        <dbReference type="Proteomes" id="UP000028999"/>
    </source>
</evidence>
<gene>
    <name evidence="2" type="primary">BnaCnng10190D</name>
    <name evidence="2" type="ORF">GSBRNA2T00072965001</name>
</gene>
<dbReference type="EMBL" id="LK032497">
    <property type="protein sequence ID" value="CDY41383.1"/>
    <property type="molecule type" value="Genomic_DNA"/>
</dbReference>
<dbReference type="Proteomes" id="UP000028999">
    <property type="component" value="Unassembled WGS sequence"/>
</dbReference>
<protein>
    <submittedName>
        <fullName evidence="2">BnaCnng10190D protein</fullName>
    </submittedName>
</protein>
<feature type="compositionally biased region" description="Polar residues" evidence="1">
    <location>
        <begin position="101"/>
        <end position="111"/>
    </location>
</feature>
<dbReference type="STRING" id="3708.A0A078HXA6"/>
<evidence type="ECO:0000256" key="1">
    <source>
        <dbReference type="SAM" id="MobiDB-lite"/>
    </source>
</evidence>
<sequence length="147" mass="15481">MVVEDKAGPNKMMAVLNRGENRVVVVGLEEEEEGDSEEVSAEVETNQVEMEEDARLNLLAGRETIKKTPLGRATTRVVDQTGKKETNAGGAWGTAAWGTANDQENAGNNNDGWGKKPSDDVKTSGEADNAWGGKTNAGASSSSGSAW</sequence>
<evidence type="ECO:0000313" key="2">
    <source>
        <dbReference type="EMBL" id="CDY41383.1"/>
    </source>
</evidence>
<feature type="region of interest" description="Disordered" evidence="1">
    <location>
        <begin position="71"/>
        <end position="147"/>
    </location>
</feature>
<feature type="region of interest" description="Disordered" evidence="1">
    <location>
        <begin position="29"/>
        <end position="48"/>
    </location>
</feature>
<dbReference type="Gramene" id="CDY41383">
    <property type="protein sequence ID" value="CDY41383"/>
    <property type="gene ID" value="GSBRNA2T00072965001"/>
</dbReference>